<organism evidence="2 3">
    <name type="scientific">Stachybotrys elegans</name>
    <dbReference type="NCBI Taxonomy" id="80388"/>
    <lineage>
        <taxon>Eukaryota</taxon>
        <taxon>Fungi</taxon>
        <taxon>Dikarya</taxon>
        <taxon>Ascomycota</taxon>
        <taxon>Pezizomycotina</taxon>
        <taxon>Sordariomycetes</taxon>
        <taxon>Hypocreomycetidae</taxon>
        <taxon>Hypocreales</taxon>
        <taxon>Stachybotryaceae</taxon>
        <taxon>Stachybotrys</taxon>
    </lineage>
</organism>
<evidence type="ECO:0000313" key="3">
    <source>
        <dbReference type="Proteomes" id="UP000813444"/>
    </source>
</evidence>
<dbReference type="AlphaFoldDB" id="A0A8K0SJJ7"/>
<feature type="compositionally biased region" description="Low complexity" evidence="1">
    <location>
        <begin position="99"/>
        <end position="109"/>
    </location>
</feature>
<proteinExistence type="predicted"/>
<protein>
    <submittedName>
        <fullName evidence="2">Uncharacterized protein</fullName>
    </submittedName>
</protein>
<name>A0A8K0SJJ7_9HYPO</name>
<dbReference type="EMBL" id="JAGPNK010000010">
    <property type="protein sequence ID" value="KAH7312202.1"/>
    <property type="molecule type" value="Genomic_DNA"/>
</dbReference>
<feature type="region of interest" description="Disordered" evidence="1">
    <location>
        <begin position="88"/>
        <end position="113"/>
    </location>
</feature>
<gene>
    <name evidence="2" type="ORF">B0I35DRAFT_436361</name>
</gene>
<sequence>MSCRSSKQENQWPGHTHARVCMHACLAASPTRDPWLSIPIPSFSLAVKKRKTRKKEREKKMDALLSNEAFPPSRLASYHSQLTTAQSLSQRRIRDSQQSPSRLSLSPALGPSPPAHCATKSITYADTHTDPLLPLPACSDPPAPESVRRPSAPVVRRTLITAGAACLRDPRRTVRCPGKQGWPGTTDVMMLPRRACRPASIRESAMASRKPRLMLDHILLP</sequence>
<keyword evidence="3" id="KW-1185">Reference proteome</keyword>
<reference evidence="2" key="1">
    <citation type="journal article" date="2021" name="Nat. Commun.">
        <title>Genetic determinants of endophytism in the Arabidopsis root mycobiome.</title>
        <authorList>
            <person name="Mesny F."/>
            <person name="Miyauchi S."/>
            <person name="Thiergart T."/>
            <person name="Pickel B."/>
            <person name="Atanasova L."/>
            <person name="Karlsson M."/>
            <person name="Huettel B."/>
            <person name="Barry K.W."/>
            <person name="Haridas S."/>
            <person name="Chen C."/>
            <person name="Bauer D."/>
            <person name="Andreopoulos W."/>
            <person name="Pangilinan J."/>
            <person name="LaButti K."/>
            <person name="Riley R."/>
            <person name="Lipzen A."/>
            <person name="Clum A."/>
            <person name="Drula E."/>
            <person name="Henrissat B."/>
            <person name="Kohler A."/>
            <person name="Grigoriev I.V."/>
            <person name="Martin F.M."/>
            <person name="Hacquard S."/>
        </authorList>
    </citation>
    <scope>NUCLEOTIDE SEQUENCE</scope>
    <source>
        <strain evidence="2">MPI-CAGE-CH-0235</strain>
    </source>
</reference>
<evidence type="ECO:0000313" key="2">
    <source>
        <dbReference type="EMBL" id="KAH7312202.1"/>
    </source>
</evidence>
<comment type="caution">
    <text evidence="2">The sequence shown here is derived from an EMBL/GenBank/DDBJ whole genome shotgun (WGS) entry which is preliminary data.</text>
</comment>
<evidence type="ECO:0000256" key="1">
    <source>
        <dbReference type="SAM" id="MobiDB-lite"/>
    </source>
</evidence>
<accession>A0A8K0SJJ7</accession>
<dbReference type="Proteomes" id="UP000813444">
    <property type="component" value="Unassembled WGS sequence"/>
</dbReference>